<feature type="region of interest" description="Disordered" evidence="1">
    <location>
        <begin position="1"/>
        <end position="80"/>
    </location>
</feature>
<dbReference type="Proteomes" id="UP000639403">
    <property type="component" value="Unassembled WGS sequence"/>
</dbReference>
<accession>A0A8H7NSI2</accession>
<proteinExistence type="predicted"/>
<gene>
    <name evidence="2" type="ORF">IEO21_10369</name>
</gene>
<protein>
    <submittedName>
        <fullName evidence="2">Uncharacterized protein</fullName>
    </submittedName>
</protein>
<evidence type="ECO:0000256" key="1">
    <source>
        <dbReference type="SAM" id="MobiDB-lite"/>
    </source>
</evidence>
<dbReference type="EMBL" id="JADOXO010000779">
    <property type="protein sequence ID" value="KAF9800398.1"/>
    <property type="molecule type" value="Genomic_DNA"/>
</dbReference>
<sequence length="121" mass="12681">MGILNEASENGDKDVGGPSKPSGPAIAASCQQGGAPSKQHAGPSKQAAGPSKASTQVPGPLKQAGASSNEGTIKSQKDLDRRKFGLEFLHPDWRKKLSLTDKAGVIRFNVREMEGKQLTSQ</sequence>
<reference evidence="2" key="2">
    <citation type="journal article" name="Front. Microbiol.">
        <title>Degradative Capacity of Two Strains of Rhodonia placenta: From Phenotype to Genotype.</title>
        <authorList>
            <person name="Kolle M."/>
            <person name="Horta M.A.C."/>
            <person name="Nowrousian M."/>
            <person name="Ohm R.A."/>
            <person name="Benz J.P."/>
            <person name="Pilgard A."/>
        </authorList>
    </citation>
    <scope>NUCLEOTIDE SEQUENCE</scope>
    <source>
        <strain evidence="2">FPRL280</strain>
    </source>
</reference>
<evidence type="ECO:0000313" key="3">
    <source>
        <dbReference type="Proteomes" id="UP000639403"/>
    </source>
</evidence>
<comment type="caution">
    <text evidence="2">The sequence shown here is derived from an EMBL/GenBank/DDBJ whole genome shotgun (WGS) entry which is preliminary data.</text>
</comment>
<feature type="compositionally biased region" description="Polar residues" evidence="1">
    <location>
        <begin position="65"/>
        <end position="74"/>
    </location>
</feature>
<name>A0A8H7NSI2_9APHY</name>
<organism evidence="2 3">
    <name type="scientific">Rhodonia placenta</name>
    <dbReference type="NCBI Taxonomy" id="104341"/>
    <lineage>
        <taxon>Eukaryota</taxon>
        <taxon>Fungi</taxon>
        <taxon>Dikarya</taxon>
        <taxon>Basidiomycota</taxon>
        <taxon>Agaricomycotina</taxon>
        <taxon>Agaricomycetes</taxon>
        <taxon>Polyporales</taxon>
        <taxon>Adustoporiaceae</taxon>
        <taxon>Rhodonia</taxon>
    </lineage>
</organism>
<dbReference type="AlphaFoldDB" id="A0A8H7NSI2"/>
<evidence type="ECO:0000313" key="2">
    <source>
        <dbReference type="EMBL" id="KAF9800398.1"/>
    </source>
</evidence>
<reference evidence="2" key="1">
    <citation type="submission" date="2020-11" db="EMBL/GenBank/DDBJ databases">
        <authorList>
            <person name="Koelle M."/>
            <person name="Horta M.A.C."/>
            <person name="Nowrousian M."/>
            <person name="Ohm R.A."/>
            <person name="Benz P."/>
            <person name="Pilgard A."/>
        </authorList>
    </citation>
    <scope>NUCLEOTIDE SEQUENCE</scope>
    <source>
        <strain evidence="2">FPRL280</strain>
    </source>
</reference>